<evidence type="ECO:0000256" key="1">
    <source>
        <dbReference type="ARBA" id="ARBA00004726"/>
    </source>
</evidence>
<dbReference type="CDD" id="cd02064">
    <property type="entry name" value="FAD_synthetase_N"/>
    <property type="match status" value="1"/>
</dbReference>
<dbReference type="STRING" id="35760.BCHO_1421"/>
<dbReference type="GO" id="GO:0003919">
    <property type="term" value="F:FMN adenylyltransferase activity"/>
    <property type="evidence" value="ECO:0007669"/>
    <property type="project" value="UniProtKB-EC"/>
</dbReference>
<dbReference type="GO" id="GO:0005524">
    <property type="term" value="F:ATP binding"/>
    <property type="evidence" value="ECO:0007669"/>
    <property type="project" value="UniProtKB-KW"/>
</dbReference>
<dbReference type="InterPro" id="IPR014729">
    <property type="entry name" value="Rossmann-like_a/b/a_fold"/>
</dbReference>
<evidence type="ECO:0000256" key="3">
    <source>
        <dbReference type="ARBA" id="ARBA00022630"/>
    </source>
</evidence>
<evidence type="ECO:0000313" key="15">
    <source>
        <dbReference type="Proteomes" id="UP000028995"/>
    </source>
</evidence>
<dbReference type="RefSeq" id="WP_024540940.1">
    <property type="nucleotide sequence ID" value="NZ_JBQKLO010000006.1"/>
</dbReference>
<dbReference type="SMART" id="SM00904">
    <property type="entry name" value="Flavokinase"/>
    <property type="match status" value="1"/>
</dbReference>
<dbReference type="InterPro" id="IPR015865">
    <property type="entry name" value="Riboflavin_kinase_bac/euk"/>
</dbReference>
<comment type="caution">
    <text evidence="14">The sequence shown here is derived from an EMBL/GenBank/DDBJ whole genome shotgun (WGS) entry which is preliminary data.</text>
</comment>
<dbReference type="PANTHER" id="PTHR22749:SF6">
    <property type="entry name" value="RIBOFLAVIN KINASE"/>
    <property type="match status" value="1"/>
</dbReference>
<dbReference type="AlphaFoldDB" id="A0A087ABY9"/>
<organism evidence="14 15">
    <name type="scientific">Bifidobacterium choerinum</name>
    <dbReference type="NCBI Taxonomy" id="35760"/>
    <lineage>
        <taxon>Bacteria</taxon>
        <taxon>Bacillati</taxon>
        <taxon>Actinomycetota</taxon>
        <taxon>Actinomycetes</taxon>
        <taxon>Bifidobacteriales</taxon>
        <taxon>Bifidobacteriaceae</taxon>
        <taxon>Bifidobacterium</taxon>
    </lineage>
</organism>
<dbReference type="eggNOG" id="COG0196">
    <property type="taxonomic scope" value="Bacteria"/>
</dbReference>
<dbReference type="GO" id="GO:0009398">
    <property type="term" value="P:FMN biosynthetic process"/>
    <property type="evidence" value="ECO:0007669"/>
    <property type="project" value="TreeGrafter"/>
</dbReference>
<keyword evidence="3" id="KW-0285">Flavoprotein</keyword>
<dbReference type="EC" id="2.7.1.26" evidence="14"/>
<keyword evidence="5 14" id="KW-0808">Transferase</keyword>
<dbReference type="InterPro" id="IPR023465">
    <property type="entry name" value="Riboflavin_kinase_dom_sf"/>
</dbReference>
<dbReference type="SUPFAM" id="SSF82114">
    <property type="entry name" value="Riboflavin kinase-like"/>
    <property type="match status" value="1"/>
</dbReference>
<reference evidence="14 15" key="1">
    <citation type="submission" date="2014-03" db="EMBL/GenBank/DDBJ databases">
        <title>Genomics of Bifidobacteria.</title>
        <authorList>
            <person name="Ventura M."/>
            <person name="Milani C."/>
            <person name="Lugli G.A."/>
        </authorList>
    </citation>
    <scope>NUCLEOTIDE SEQUENCE [LARGE SCALE GENOMIC DNA]</scope>
    <source>
        <strain evidence="14 15">LMG 10510</strain>
    </source>
</reference>
<comment type="similarity">
    <text evidence="2">Belongs to the RibF family.</text>
</comment>
<sequence length="415" mass="45214">MNIIRLEPDEGGNVAWPTLSTSKKSVVTVGVFDGVHRGHQAVIRRAVELAKAHNSFAVVVMFDPRPAFVHTYAKTHAGIGVPDGVHDAQAISGVDERLRMMDELGVDYVLIVHYDLAFAAKSFRFFLGRLVGKVGMRTLVLGQDARMGAGLEGDVKKIGTLAQATGVFELDVVVDNGGHVRVPADFTPQAPERPGEPSDPLEGMSKAERRAWSKRVNAREVRELSSTNVRWLLSQGRVADANRILGHLHGVEGTVTHGEERGRTIGFPTANLVAPIDGYLPVDGVYAGWLIDLGSEEAYAQSQRPFGDLDGGGVASIAQPYTSGGVESRLAPHSPYRWPAAISIGRKPTFNEDSGHDERVLEAYAVTDDWLELYGHRVRVEFARFLRPQIKFDSAQALVDELKRNADETLKVVGA</sequence>
<comment type="catalytic activity">
    <reaction evidence="11">
        <text>FMN + ATP + H(+) = FAD + diphosphate</text>
        <dbReference type="Rhea" id="RHEA:17237"/>
        <dbReference type="ChEBI" id="CHEBI:15378"/>
        <dbReference type="ChEBI" id="CHEBI:30616"/>
        <dbReference type="ChEBI" id="CHEBI:33019"/>
        <dbReference type="ChEBI" id="CHEBI:57692"/>
        <dbReference type="ChEBI" id="CHEBI:58210"/>
        <dbReference type="EC" id="2.7.7.2"/>
    </reaction>
</comment>
<dbReference type="Gene3D" id="3.40.50.620">
    <property type="entry name" value="HUPs"/>
    <property type="match status" value="1"/>
</dbReference>
<evidence type="ECO:0000256" key="6">
    <source>
        <dbReference type="ARBA" id="ARBA00022695"/>
    </source>
</evidence>
<dbReference type="GO" id="GO:0006747">
    <property type="term" value="P:FAD biosynthetic process"/>
    <property type="evidence" value="ECO:0007669"/>
    <property type="project" value="UniProtKB-UniPathway"/>
</dbReference>
<keyword evidence="14" id="KW-0418">Kinase</keyword>
<gene>
    <name evidence="14" type="ORF">BCHO_1421</name>
</gene>
<evidence type="ECO:0000256" key="4">
    <source>
        <dbReference type="ARBA" id="ARBA00022643"/>
    </source>
</evidence>
<evidence type="ECO:0000256" key="7">
    <source>
        <dbReference type="ARBA" id="ARBA00022741"/>
    </source>
</evidence>
<keyword evidence="4" id="KW-0288">FMN</keyword>
<dbReference type="OrthoDB" id="9803667at2"/>
<evidence type="ECO:0000256" key="2">
    <source>
        <dbReference type="ARBA" id="ARBA00010214"/>
    </source>
</evidence>
<dbReference type="InterPro" id="IPR015864">
    <property type="entry name" value="FAD_synthase"/>
</dbReference>
<proteinExistence type="inferred from homology"/>
<comment type="catalytic activity">
    <reaction evidence="10">
        <text>riboflavin + ATP = FMN + ADP + H(+)</text>
        <dbReference type="Rhea" id="RHEA:14357"/>
        <dbReference type="ChEBI" id="CHEBI:15378"/>
        <dbReference type="ChEBI" id="CHEBI:30616"/>
        <dbReference type="ChEBI" id="CHEBI:57986"/>
        <dbReference type="ChEBI" id="CHEBI:58210"/>
        <dbReference type="ChEBI" id="CHEBI:456216"/>
        <dbReference type="EC" id="2.7.1.26"/>
    </reaction>
</comment>
<evidence type="ECO:0000256" key="9">
    <source>
        <dbReference type="ARBA" id="ARBA00022840"/>
    </source>
</evidence>
<evidence type="ECO:0000256" key="8">
    <source>
        <dbReference type="ARBA" id="ARBA00022827"/>
    </source>
</evidence>
<dbReference type="UniPathway" id="UPA00277">
    <property type="reaction ID" value="UER00407"/>
</dbReference>
<dbReference type="SUPFAM" id="SSF52374">
    <property type="entry name" value="Nucleotidylyl transferase"/>
    <property type="match status" value="1"/>
</dbReference>
<protein>
    <submittedName>
        <fullName evidence="14">Riboflavin kinase</fullName>
        <ecNumber evidence="14">2.7.1.26</ecNumber>
        <ecNumber evidence="14">2.7.7.2</ecNumber>
    </submittedName>
</protein>
<dbReference type="EC" id="2.7.7.2" evidence="14"/>
<evidence type="ECO:0000256" key="11">
    <source>
        <dbReference type="ARBA" id="ARBA00049494"/>
    </source>
</evidence>
<name>A0A087ABY9_9BIFI</name>
<dbReference type="Pfam" id="PF01687">
    <property type="entry name" value="Flavokinase"/>
    <property type="match status" value="1"/>
</dbReference>
<evidence type="ECO:0000256" key="12">
    <source>
        <dbReference type="SAM" id="MobiDB-lite"/>
    </source>
</evidence>
<keyword evidence="6 14" id="KW-0548">Nucleotidyltransferase</keyword>
<evidence type="ECO:0000256" key="5">
    <source>
        <dbReference type="ARBA" id="ARBA00022679"/>
    </source>
</evidence>
<keyword evidence="15" id="KW-1185">Reference proteome</keyword>
<feature type="domain" description="Riboflavin kinase" evidence="13">
    <location>
        <begin position="244"/>
        <end position="414"/>
    </location>
</feature>
<keyword evidence="9" id="KW-0067">ATP-binding</keyword>
<evidence type="ECO:0000259" key="13">
    <source>
        <dbReference type="SMART" id="SM00904"/>
    </source>
</evidence>
<evidence type="ECO:0000313" key="14">
    <source>
        <dbReference type="EMBL" id="KFI56289.1"/>
    </source>
</evidence>
<dbReference type="GO" id="GO:0009231">
    <property type="term" value="P:riboflavin biosynthetic process"/>
    <property type="evidence" value="ECO:0007669"/>
    <property type="project" value="InterPro"/>
</dbReference>
<dbReference type="GO" id="GO:0008531">
    <property type="term" value="F:riboflavin kinase activity"/>
    <property type="evidence" value="ECO:0007669"/>
    <property type="project" value="UniProtKB-EC"/>
</dbReference>
<dbReference type="EMBL" id="JGYU01000011">
    <property type="protein sequence ID" value="KFI56289.1"/>
    <property type="molecule type" value="Genomic_DNA"/>
</dbReference>
<dbReference type="Gene3D" id="2.40.30.30">
    <property type="entry name" value="Riboflavin kinase-like"/>
    <property type="match status" value="1"/>
</dbReference>
<dbReference type="InterPro" id="IPR023468">
    <property type="entry name" value="Riboflavin_kinase"/>
</dbReference>
<evidence type="ECO:0000256" key="10">
    <source>
        <dbReference type="ARBA" id="ARBA00047880"/>
    </source>
</evidence>
<dbReference type="Pfam" id="PF06574">
    <property type="entry name" value="FAD_syn"/>
    <property type="match status" value="1"/>
</dbReference>
<dbReference type="Proteomes" id="UP000028995">
    <property type="component" value="Unassembled WGS sequence"/>
</dbReference>
<keyword evidence="8" id="KW-0274">FAD</keyword>
<dbReference type="PANTHER" id="PTHR22749">
    <property type="entry name" value="RIBOFLAVIN KINASE/FMN ADENYLYLTRANSFERASE"/>
    <property type="match status" value="1"/>
</dbReference>
<keyword evidence="7" id="KW-0547">Nucleotide-binding</keyword>
<feature type="region of interest" description="Disordered" evidence="12">
    <location>
        <begin position="183"/>
        <end position="204"/>
    </location>
</feature>
<accession>A0A087ABY9</accession>
<comment type="pathway">
    <text evidence="1">Cofactor biosynthesis; FAD biosynthesis; FAD from FMN: step 1/1.</text>
</comment>